<dbReference type="EMBL" id="KZ613939">
    <property type="protein sequence ID" value="PMD46229.1"/>
    <property type="molecule type" value="Genomic_DNA"/>
</dbReference>
<reference evidence="2 3" key="1">
    <citation type="submission" date="2016-04" db="EMBL/GenBank/DDBJ databases">
        <title>A degradative enzymes factory behind the ericoid mycorrhizal symbiosis.</title>
        <authorList>
            <consortium name="DOE Joint Genome Institute"/>
            <person name="Martino E."/>
            <person name="Morin E."/>
            <person name="Grelet G."/>
            <person name="Kuo A."/>
            <person name="Kohler A."/>
            <person name="Daghino S."/>
            <person name="Barry K."/>
            <person name="Choi C."/>
            <person name="Cichocki N."/>
            <person name="Clum A."/>
            <person name="Copeland A."/>
            <person name="Hainaut M."/>
            <person name="Haridas S."/>
            <person name="Labutti K."/>
            <person name="Lindquist E."/>
            <person name="Lipzen A."/>
            <person name="Khouja H.-R."/>
            <person name="Murat C."/>
            <person name="Ohm R."/>
            <person name="Olson A."/>
            <person name="Spatafora J."/>
            <person name="Veneault-Fourrey C."/>
            <person name="Henrissat B."/>
            <person name="Grigoriev I."/>
            <person name="Martin F."/>
            <person name="Perotto S."/>
        </authorList>
    </citation>
    <scope>NUCLEOTIDE SEQUENCE [LARGE SCALE GENOMIC DNA]</scope>
    <source>
        <strain evidence="2 3">F</strain>
    </source>
</reference>
<sequence>MDIGTAFRAQQRDHGRSRRFLSPIMVPHHSPDANSSDNSARTHRSNNAWRRYVPGRPQDLILTASDVDYLDFDVLSIMGPHELGDFVSDLWQLSQAQRDRVDNDHMTNLADRLLAFRSLGSEGFNLERAMRRPESFLGYNQDGSLDFDSINRMGRREIADFRDAIVALGELERLMPLDVERFQQRFDAV</sequence>
<evidence type="ECO:0000313" key="2">
    <source>
        <dbReference type="EMBL" id="PMD46229.1"/>
    </source>
</evidence>
<protein>
    <submittedName>
        <fullName evidence="2">Uncharacterized protein</fullName>
    </submittedName>
</protein>
<feature type="region of interest" description="Disordered" evidence="1">
    <location>
        <begin position="1"/>
        <end position="49"/>
    </location>
</feature>
<organism evidence="2 3">
    <name type="scientific">Hyaloscypha variabilis (strain UAMH 11265 / GT02V1 / F)</name>
    <name type="common">Meliniomyces variabilis</name>
    <dbReference type="NCBI Taxonomy" id="1149755"/>
    <lineage>
        <taxon>Eukaryota</taxon>
        <taxon>Fungi</taxon>
        <taxon>Dikarya</taxon>
        <taxon>Ascomycota</taxon>
        <taxon>Pezizomycotina</taxon>
        <taxon>Leotiomycetes</taxon>
        <taxon>Helotiales</taxon>
        <taxon>Hyaloscyphaceae</taxon>
        <taxon>Hyaloscypha</taxon>
        <taxon>Hyaloscypha variabilis</taxon>
    </lineage>
</organism>
<keyword evidence="3" id="KW-1185">Reference proteome</keyword>
<evidence type="ECO:0000313" key="3">
    <source>
        <dbReference type="Proteomes" id="UP000235786"/>
    </source>
</evidence>
<gene>
    <name evidence="2" type="ORF">L207DRAFT_523647</name>
</gene>
<dbReference type="Proteomes" id="UP000235786">
    <property type="component" value="Unassembled WGS sequence"/>
</dbReference>
<evidence type="ECO:0000256" key="1">
    <source>
        <dbReference type="SAM" id="MobiDB-lite"/>
    </source>
</evidence>
<proteinExistence type="predicted"/>
<accession>A0A2J6S637</accession>
<name>A0A2J6S637_HYAVF</name>
<dbReference type="AlphaFoldDB" id="A0A2J6S637"/>